<sequence>MYECLQLEAAKLHIDVQEHHMKGKIKGLYSDNVIWINKRIKTQTEKACVLAEELGHHHMTVGDILDQSKIFNVKQEKLARKWAHQKLTPPELFIKAYKNGCRSRYEIAEYLNVTEEFLKESIKYFREKYGREIKIDDFTYLMLDPLGVYELF</sequence>
<dbReference type="OrthoDB" id="1707128at2"/>
<evidence type="ECO:0000259" key="1">
    <source>
        <dbReference type="Pfam" id="PF06114"/>
    </source>
</evidence>
<dbReference type="EMBL" id="QNRI01000004">
    <property type="protein sequence ID" value="RBO99502.1"/>
    <property type="molecule type" value="Genomic_DNA"/>
</dbReference>
<evidence type="ECO:0000313" key="2">
    <source>
        <dbReference type="EMBL" id="RBO99502.1"/>
    </source>
</evidence>
<evidence type="ECO:0000313" key="3">
    <source>
        <dbReference type="Proteomes" id="UP000252254"/>
    </source>
</evidence>
<dbReference type="RefSeq" id="WP_113868435.1">
    <property type="nucleotide sequence ID" value="NZ_BAABQN010000003.1"/>
</dbReference>
<keyword evidence="3" id="KW-1185">Reference proteome</keyword>
<dbReference type="Pfam" id="PF06114">
    <property type="entry name" value="Peptidase_M78"/>
    <property type="match status" value="1"/>
</dbReference>
<reference evidence="2 3" key="1">
    <citation type="submission" date="2018-06" db="EMBL/GenBank/DDBJ databases">
        <title>Genomic Encyclopedia of Type Strains, Phase IV (KMG-IV): sequencing the most valuable type-strain genomes for metagenomic binning, comparative biology and taxonomic classification.</title>
        <authorList>
            <person name="Goeker M."/>
        </authorList>
    </citation>
    <scope>NUCLEOTIDE SEQUENCE [LARGE SCALE GENOMIC DNA]</scope>
    <source>
        <strain evidence="2 3">DSM 15140</strain>
    </source>
</reference>
<proteinExistence type="predicted"/>
<organism evidence="2 3">
    <name type="scientific">Paraliobacillus ryukyuensis</name>
    <dbReference type="NCBI Taxonomy" id="200904"/>
    <lineage>
        <taxon>Bacteria</taxon>
        <taxon>Bacillati</taxon>
        <taxon>Bacillota</taxon>
        <taxon>Bacilli</taxon>
        <taxon>Bacillales</taxon>
        <taxon>Bacillaceae</taxon>
        <taxon>Paraliobacillus</taxon>
    </lineage>
</organism>
<feature type="domain" description="IrrE N-terminal-like" evidence="1">
    <location>
        <begin position="11"/>
        <end position="121"/>
    </location>
</feature>
<name>A0A366EB05_9BACI</name>
<dbReference type="Proteomes" id="UP000252254">
    <property type="component" value="Unassembled WGS sequence"/>
</dbReference>
<protein>
    <submittedName>
        <fullName evidence="2">Uncharacterized protein DUF955</fullName>
    </submittedName>
</protein>
<gene>
    <name evidence="2" type="ORF">DES48_104178</name>
</gene>
<comment type="caution">
    <text evidence="2">The sequence shown here is derived from an EMBL/GenBank/DDBJ whole genome shotgun (WGS) entry which is preliminary data.</text>
</comment>
<dbReference type="AlphaFoldDB" id="A0A366EB05"/>
<accession>A0A366EB05</accession>
<dbReference type="InterPro" id="IPR010359">
    <property type="entry name" value="IrrE_HExxH"/>
</dbReference>